<dbReference type="RefSeq" id="WP_105001569.1">
    <property type="nucleotide sequence ID" value="NZ_MQVX01000001.1"/>
</dbReference>
<dbReference type="Pfam" id="PF00072">
    <property type="entry name" value="Response_reg"/>
    <property type="match status" value="1"/>
</dbReference>
<evidence type="ECO:0000256" key="3">
    <source>
        <dbReference type="ARBA" id="ARBA00022553"/>
    </source>
</evidence>
<dbReference type="SMART" id="SM00387">
    <property type="entry name" value="HATPase_c"/>
    <property type="match status" value="1"/>
</dbReference>
<evidence type="ECO:0000256" key="2">
    <source>
        <dbReference type="ARBA" id="ARBA00012438"/>
    </source>
</evidence>
<dbReference type="CDD" id="cd00075">
    <property type="entry name" value="HATPase"/>
    <property type="match status" value="1"/>
</dbReference>
<dbReference type="PANTHER" id="PTHR43547:SF2">
    <property type="entry name" value="HYBRID SIGNAL TRANSDUCTION HISTIDINE KINASE C"/>
    <property type="match status" value="1"/>
</dbReference>
<dbReference type="SUPFAM" id="SSF47384">
    <property type="entry name" value="Homodimeric domain of signal transducing histidine kinase"/>
    <property type="match status" value="1"/>
</dbReference>
<dbReference type="Gene3D" id="3.40.50.2300">
    <property type="match status" value="1"/>
</dbReference>
<dbReference type="PROSITE" id="PS50110">
    <property type="entry name" value="RESPONSE_REGULATORY"/>
    <property type="match status" value="1"/>
</dbReference>
<dbReference type="InterPro" id="IPR036097">
    <property type="entry name" value="HisK_dim/P_sf"/>
</dbReference>
<proteinExistence type="predicted"/>
<dbReference type="SMART" id="SM00448">
    <property type="entry name" value="REC"/>
    <property type="match status" value="1"/>
</dbReference>
<dbReference type="InterPro" id="IPR004358">
    <property type="entry name" value="Sig_transdc_His_kin-like_C"/>
</dbReference>
<dbReference type="SMART" id="SM00388">
    <property type="entry name" value="HisKA"/>
    <property type="match status" value="1"/>
</dbReference>
<dbReference type="Proteomes" id="UP000239366">
    <property type="component" value="Unassembled WGS sequence"/>
</dbReference>
<dbReference type="PRINTS" id="PR00344">
    <property type="entry name" value="BCTRLSENSOR"/>
</dbReference>
<gene>
    <name evidence="9" type="ORF">BST99_09350</name>
</gene>
<keyword evidence="3 6" id="KW-0597">Phosphoprotein</keyword>
<name>A0A2S7T7J5_9FLAO</name>
<keyword evidence="10" id="KW-1185">Reference proteome</keyword>
<protein>
    <recommendedName>
        <fullName evidence="2">histidine kinase</fullName>
        <ecNumber evidence="2">2.7.13.3</ecNumber>
    </recommendedName>
</protein>
<dbReference type="OrthoDB" id="9781208at2"/>
<dbReference type="GO" id="GO:0000155">
    <property type="term" value="F:phosphorelay sensor kinase activity"/>
    <property type="evidence" value="ECO:0007669"/>
    <property type="project" value="InterPro"/>
</dbReference>
<dbReference type="CDD" id="cd00082">
    <property type="entry name" value="HisKA"/>
    <property type="match status" value="1"/>
</dbReference>
<dbReference type="InterPro" id="IPR001789">
    <property type="entry name" value="Sig_transdc_resp-reg_receiver"/>
</dbReference>
<dbReference type="EC" id="2.7.13.3" evidence="2"/>
<dbReference type="Gene3D" id="3.30.565.10">
    <property type="entry name" value="Histidine kinase-like ATPase, C-terminal domain"/>
    <property type="match status" value="1"/>
</dbReference>
<keyword evidence="5" id="KW-0418">Kinase</keyword>
<keyword evidence="4" id="KW-0808">Transferase</keyword>
<dbReference type="AlphaFoldDB" id="A0A2S7T7J5"/>
<feature type="domain" description="Histidine kinase" evidence="7">
    <location>
        <begin position="155"/>
        <end position="374"/>
    </location>
</feature>
<comment type="catalytic activity">
    <reaction evidence="1">
        <text>ATP + protein L-histidine = ADP + protein N-phospho-L-histidine.</text>
        <dbReference type="EC" id="2.7.13.3"/>
    </reaction>
</comment>
<evidence type="ECO:0000256" key="1">
    <source>
        <dbReference type="ARBA" id="ARBA00000085"/>
    </source>
</evidence>
<evidence type="ECO:0000313" key="10">
    <source>
        <dbReference type="Proteomes" id="UP000239366"/>
    </source>
</evidence>
<dbReference type="InterPro" id="IPR011006">
    <property type="entry name" value="CheY-like_superfamily"/>
</dbReference>
<dbReference type="PROSITE" id="PS50109">
    <property type="entry name" value="HIS_KIN"/>
    <property type="match status" value="1"/>
</dbReference>
<evidence type="ECO:0000256" key="5">
    <source>
        <dbReference type="ARBA" id="ARBA00022777"/>
    </source>
</evidence>
<reference evidence="10" key="1">
    <citation type="submission" date="2016-11" db="EMBL/GenBank/DDBJ databases">
        <title>Trade-off between light-utilization and light-protection in marine flavobacteria.</title>
        <authorList>
            <person name="Kumagai Y."/>
            <person name="Yoshizawa S."/>
            <person name="Kogure K."/>
        </authorList>
    </citation>
    <scope>NUCLEOTIDE SEQUENCE [LARGE SCALE GENOMIC DNA]</scope>
    <source>
        <strain evidence="10">SG-18</strain>
    </source>
</reference>
<dbReference type="SUPFAM" id="SSF52172">
    <property type="entry name" value="CheY-like"/>
    <property type="match status" value="1"/>
</dbReference>
<dbReference type="InterPro" id="IPR005467">
    <property type="entry name" value="His_kinase_dom"/>
</dbReference>
<dbReference type="InterPro" id="IPR036890">
    <property type="entry name" value="HATPase_C_sf"/>
</dbReference>
<dbReference type="PANTHER" id="PTHR43547">
    <property type="entry name" value="TWO-COMPONENT HISTIDINE KINASE"/>
    <property type="match status" value="1"/>
</dbReference>
<organism evidence="9 10">
    <name type="scientific">Aureicoccus marinus</name>
    <dbReference type="NCBI Taxonomy" id="754435"/>
    <lineage>
        <taxon>Bacteria</taxon>
        <taxon>Pseudomonadati</taxon>
        <taxon>Bacteroidota</taxon>
        <taxon>Flavobacteriia</taxon>
        <taxon>Flavobacteriales</taxon>
        <taxon>Flavobacteriaceae</taxon>
        <taxon>Aureicoccus</taxon>
    </lineage>
</organism>
<dbReference type="EMBL" id="MQVX01000001">
    <property type="protein sequence ID" value="PQJ15903.1"/>
    <property type="molecule type" value="Genomic_DNA"/>
</dbReference>
<feature type="domain" description="Response regulatory" evidence="8">
    <location>
        <begin position="10"/>
        <end position="126"/>
    </location>
</feature>
<evidence type="ECO:0000259" key="7">
    <source>
        <dbReference type="PROSITE" id="PS50109"/>
    </source>
</evidence>
<evidence type="ECO:0000313" key="9">
    <source>
        <dbReference type="EMBL" id="PQJ15903.1"/>
    </source>
</evidence>
<comment type="caution">
    <text evidence="9">The sequence shown here is derived from an EMBL/GenBank/DDBJ whole genome shotgun (WGS) entry which is preliminary data.</text>
</comment>
<dbReference type="Gene3D" id="1.10.287.130">
    <property type="match status" value="1"/>
</dbReference>
<feature type="modified residue" description="4-aspartylphosphate" evidence="6">
    <location>
        <position position="59"/>
    </location>
</feature>
<dbReference type="Pfam" id="PF02518">
    <property type="entry name" value="HATPase_c"/>
    <property type="match status" value="1"/>
</dbReference>
<dbReference type="InterPro" id="IPR003594">
    <property type="entry name" value="HATPase_dom"/>
</dbReference>
<dbReference type="InterPro" id="IPR003661">
    <property type="entry name" value="HisK_dim/P_dom"/>
</dbReference>
<evidence type="ECO:0000256" key="4">
    <source>
        <dbReference type="ARBA" id="ARBA00022679"/>
    </source>
</evidence>
<dbReference type="FunFam" id="3.30.565.10:FF:000006">
    <property type="entry name" value="Sensor histidine kinase WalK"/>
    <property type="match status" value="1"/>
</dbReference>
<accession>A0A2S7T7J5</accession>
<dbReference type="SUPFAM" id="SSF55874">
    <property type="entry name" value="ATPase domain of HSP90 chaperone/DNA topoisomerase II/histidine kinase"/>
    <property type="match status" value="1"/>
</dbReference>
<sequence length="381" mass="43176">MSNSPKETPYILAIDDEQLNLELIRFILERHGFKYSGTSDDEKVFVMLEERLPDLILLDIVMPRVDGYKLCQKIKSYDRYRDIPVIFLTGKVQVKDKVKGFEVGGVDYVTKPFNEQELLARIKTHIELVNARKQIELQAENLQRSNQLKDRMFSIIGHDLRSPLSAAKLKMDFLMRGIIDPKAPEFLDDTVFGLLKTMDEALNLLQNLLGWAKSESGQMKVITEPLQLKDIADQTIRLLKMASDHKKIEITNEVPEDLYVEADMNMIKTVLRNLVSNAIKFTPADGKIRIRSVQQADRVHVQIIDTGPGISKADIKKILDTEEHFSKLGTDKEPGTGLGVALCQAFIAQHEGQMRIDSVPGKGSSFSFDLAKSKREQVLRP</sequence>
<evidence type="ECO:0000256" key="6">
    <source>
        <dbReference type="PROSITE-ProRule" id="PRU00169"/>
    </source>
</evidence>
<evidence type="ECO:0000259" key="8">
    <source>
        <dbReference type="PROSITE" id="PS50110"/>
    </source>
</evidence>